<proteinExistence type="predicted"/>
<dbReference type="SUPFAM" id="SSF81469">
    <property type="entry name" value="Bacterial aa3 type cytochrome c oxidase subunit IV"/>
    <property type="match status" value="1"/>
</dbReference>
<protein>
    <submittedName>
        <fullName evidence="3">Aa3-type cytochrome c oxidase subunit IV</fullName>
    </submittedName>
</protein>
<dbReference type="InterPro" id="IPR036596">
    <property type="entry name" value="Cyt-C_aa3_sf"/>
</dbReference>
<keyword evidence="1" id="KW-0812">Transmembrane</keyword>
<evidence type="ECO:0000313" key="4">
    <source>
        <dbReference type="Proteomes" id="UP000318801"/>
    </source>
</evidence>
<evidence type="ECO:0000259" key="2">
    <source>
        <dbReference type="Pfam" id="PF07835"/>
    </source>
</evidence>
<dbReference type="EMBL" id="VHLG01000004">
    <property type="protein sequence ID" value="TPW30815.1"/>
    <property type="molecule type" value="Genomic_DNA"/>
</dbReference>
<reference evidence="3 4" key="1">
    <citation type="submission" date="2019-06" db="EMBL/GenBank/DDBJ databases">
        <authorList>
            <person name="Li M."/>
        </authorList>
    </citation>
    <scope>NUCLEOTIDE SEQUENCE [LARGE SCALE GENOMIC DNA]</scope>
    <source>
        <strain evidence="3 4">BGMRC2036</strain>
    </source>
</reference>
<feature type="domain" description="Cytochrome c oxidase subunit IV bacterial aa3 type" evidence="2">
    <location>
        <begin position="9"/>
        <end position="49"/>
    </location>
</feature>
<dbReference type="Proteomes" id="UP000318801">
    <property type="component" value="Unassembled WGS sequence"/>
</dbReference>
<name>A0A506UDD3_9HYPH</name>
<feature type="transmembrane region" description="Helical" evidence="1">
    <location>
        <begin position="56"/>
        <end position="73"/>
    </location>
</feature>
<dbReference type="AlphaFoldDB" id="A0A506UDD3"/>
<keyword evidence="1" id="KW-1133">Transmembrane helix</keyword>
<accession>A0A506UDD3</accession>
<evidence type="ECO:0000256" key="1">
    <source>
        <dbReference type="SAM" id="Phobius"/>
    </source>
</evidence>
<dbReference type="Pfam" id="PF07835">
    <property type="entry name" value="COX4_pro_2"/>
    <property type="match status" value="1"/>
</dbReference>
<dbReference type="InterPro" id="IPR012422">
    <property type="entry name" value="Cyt_c_oxidase_su4_bac-aa3"/>
</dbReference>
<dbReference type="Gene3D" id="1.20.5.160">
    <property type="entry name" value="Bacterial aa3 type cytochrome c oxidase subunit IV"/>
    <property type="match status" value="1"/>
</dbReference>
<organism evidence="3 4">
    <name type="scientific">Martelella alba</name>
    <dbReference type="NCBI Taxonomy" id="2590451"/>
    <lineage>
        <taxon>Bacteria</taxon>
        <taxon>Pseudomonadati</taxon>
        <taxon>Pseudomonadota</taxon>
        <taxon>Alphaproteobacteria</taxon>
        <taxon>Hyphomicrobiales</taxon>
        <taxon>Aurantimonadaceae</taxon>
        <taxon>Martelella</taxon>
    </lineage>
</organism>
<sequence>MQHADMNDAAVAQHDDFAEHERTYRMFLRGTRVLTVLVIALLLGMAAGLIGPFGFLGGLILFIFASAIGLYSFR</sequence>
<keyword evidence="4" id="KW-1185">Reference proteome</keyword>
<gene>
    <name evidence="3" type="ORF">FJU08_09055</name>
</gene>
<dbReference type="RefSeq" id="WP_141148686.1">
    <property type="nucleotide sequence ID" value="NZ_VHLG01000004.1"/>
</dbReference>
<comment type="caution">
    <text evidence="3">The sequence shown here is derived from an EMBL/GenBank/DDBJ whole genome shotgun (WGS) entry which is preliminary data.</text>
</comment>
<feature type="transmembrane region" description="Helical" evidence="1">
    <location>
        <begin position="32"/>
        <end position="50"/>
    </location>
</feature>
<evidence type="ECO:0000313" key="3">
    <source>
        <dbReference type="EMBL" id="TPW30815.1"/>
    </source>
</evidence>
<keyword evidence="1" id="KW-0472">Membrane</keyword>